<organism evidence="2 3">
    <name type="scientific">Microbispora corallina</name>
    <dbReference type="NCBI Taxonomy" id="83302"/>
    <lineage>
        <taxon>Bacteria</taxon>
        <taxon>Bacillati</taxon>
        <taxon>Actinomycetota</taxon>
        <taxon>Actinomycetes</taxon>
        <taxon>Streptosporangiales</taxon>
        <taxon>Streptosporangiaceae</taxon>
        <taxon>Microbispora</taxon>
    </lineage>
</organism>
<comment type="caution">
    <text evidence="2">The sequence shown here is derived from an EMBL/GenBank/DDBJ whole genome shotgun (WGS) entry which is preliminary data.</text>
</comment>
<reference evidence="2 3" key="1">
    <citation type="submission" date="2021-01" db="EMBL/GenBank/DDBJ databases">
        <title>Whole genome shotgun sequence of Microbispora corallina NBRC 16416.</title>
        <authorList>
            <person name="Komaki H."/>
            <person name="Tamura T."/>
        </authorList>
    </citation>
    <scope>NUCLEOTIDE SEQUENCE [LARGE SCALE GENOMIC DNA]</scope>
    <source>
        <strain evidence="2 3">NBRC 16416</strain>
    </source>
</reference>
<evidence type="ECO:0000313" key="3">
    <source>
        <dbReference type="Proteomes" id="UP000603904"/>
    </source>
</evidence>
<protein>
    <submittedName>
        <fullName evidence="2">Uncharacterized protein</fullName>
    </submittedName>
</protein>
<evidence type="ECO:0000256" key="1">
    <source>
        <dbReference type="SAM" id="MobiDB-lite"/>
    </source>
</evidence>
<keyword evidence="3" id="KW-1185">Reference proteome</keyword>
<gene>
    <name evidence="2" type="ORF">Mco01_55650</name>
</gene>
<feature type="region of interest" description="Disordered" evidence="1">
    <location>
        <begin position="44"/>
        <end position="71"/>
    </location>
</feature>
<evidence type="ECO:0000313" key="2">
    <source>
        <dbReference type="EMBL" id="GIH42565.1"/>
    </source>
</evidence>
<dbReference type="EMBL" id="BOOC01000031">
    <property type="protein sequence ID" value="GIH42565.1"/>
    <property type="molecule type" value="Genomic_DNA"/>
</dbReference>
<name>A0ABQ4G6B7_9ACTN</name>
<dbReference type="Proteomes" id="UP000603904">
    <property type="component" value="Unassembled WGS sequence"/>
</dbReference>
<proteinExistence type="predicted"/>
<feature type="compositionally biased region" description="Basic residues" evidence="1">
    <location>
        <begin position="53"/>
        <end position="71"/>
    </location>
</feature>
<sequence>MGIFRPRYDGAKPGMQSYHPTRWLAAALIERMCGASEWDPDNLFRLNQNGPPGRRRLSRPASVRRHRRRIG</sequence>
<accession>A0ABQ4G6B7</accession>